<organism evidence="2 3">
    <name type="scientific">Oryza meyeriana var. granulata</name>
    <dbReference type="NCBI Taxonomy" id="110450"/>
    <lineage>
        <taxon>Eukaryota</taxon>
        <taxon>Viridiplantae</taxon>
        <taxon>Streptophyta</taxon>
        <taxon>Embryophyta</taxon>
        <taxon>Tracheophyta</taxon>
        <taxon>Spermatophyta</taxon>
        <taxon>Magnoliopsida</taxon>
        <taxon>Liliopsida</taxon>
        <taxon>Poales</taxon>
        <taxon>Poaceae</taxon>
        <taxon>BOP clade</taxon>
        <taxon>Oryzoideae</taxon>
        <taxon>Oryzeae</taxon>
        <taxon>Oryzinae</taxon>
        <taxon>Oryza</taxon>
        <taxon>Oryza meyeriana</taxon>
    </lineage>
</organism>
<proteinExistence type="predicted"/>
<feature type="region of interest" description="Disordered" evidence="1">
    <location>
        <begin position="121"/>
        <end position="182"/>
    </location>
</feature>
<evidence type="ECO:0000256" key="1">
    <source>
        <dbReference type="SAM" id="MobiDB-lite"/>
    </source>
</evidence>
<evidence type="ECO:0000313" key="2">
    <source>
        <dbReference type="EMBL" id="KAF0909155.1"/>
    </source>
</evidence>
<gene>
    <name evidence="2" type="ORF">E2562_032205</name>
</gene>
<reference evidence="2 3" key="1">
    <citation type="submission" date="2019-11" db="EMBL/GenBank/DDBJ databases">
        <title>Whole genome sequence of Oryza granulata.</title>
        <authorList>
            <person name="Li W."/>
        </authorList>
    </citation>
    <scope>NUCLEOTIDE SEQUENCE [LARGE SCALE GENOMIC DNA]</scope>
    <source>
        <strain evidence="3">cv. Menghai</strain>
        <tissue evidence="2">Leaf</tissue>
    </source>
</reference>
<comment type="caution">
    <text evidence="2">The sequence shown here is derived from an EMBL/GenBank/DDBJ whole genome shotgun (WGS) entry which is preliminary data.</text>
</comment>
<accession>A0A6G1D8S2</accession>
<feature type="non-terminal residue" evidence="2">
    <location>
        <position position="1"/>
    </location>
</feature>
<protein>
    <submittedName>
        <fullName evidence="2">Uncharacterized protein</fullName>
    </submittedName>
</protein>
<dbReference type="EMBL" id="SPHZ02000007">
    <property type="protein sequence ID" value="KAF0909155.1"/>
    <property type="molecule type" value="Genomic_DNA"/>
</dbReference>
<feature type="compositionally biased region" description="Polar residues" evidence="1">
    <location>
        <begin position="155"/>
        <end position="167"/>
    </location>
</feature>
<dbReference type="Proteomes" id="UP000479710">
    <property type="component" value="Unassembled WGS sequence"/>
</dbReference>
<dbReference type="AlphaFoldDB" id="A0A6G1D8S2"/>
<keyword evidence="3" id="KW-1185">Reference proteome</keyword>
<sequence>LVFGRWLRMRPDRLEKIMFSNATRDLFRLLHRRGRPVPLAWAAAGVAGVGCAMLSLLPTDDNALQPQWEPCRQRGSGCRGHGQPARGLPSRQDQFHDFWCSMVEEEAGCLEEDVGPCGRGGFSEATGNEGEPEKTGIRFGAALNPRDVPEDQIDGRNQSSTLAGSSTRSDHAAAPENGENQNFGAPVLGLHFSMLPPTFSSC</sequence>
<name>A0A6G1D8S2_9ORYZ</name>
<evidence type="ECO:0000313" key="3">
    <source>
        <dbReference type="Proteomes" id="UP000479710"/>
    </source>
</evidence>